<evidence type="ECO:0008006" key="3">
    <source>
        <dbReference type="Google" id="ProtNLM"/>
    </source>
</evidence>
<protein>
    <recommendedName>
        <fullName evidence="3">SMI1/KNR4 family protein</fullName>
    </recommendedName>
</protein>
<name>A0A2G9ICN6_PREIN</name>
<dbReference type="AlphaFoldDB" id="A0A2G9ICN6"/>
<comment type="caution">
    <text evidence="1">The sequence shown here is derived from an EMBL/GenBank/DDBJ whole genome shotgun (WGS) entry which is preliminary data.</text>
</comment>
<evidence type="ECO:0000313" key="2">
    <source>
        <dbReference type="Proteomes" id="UP000230500"/>
    </source>
</evidence>
<accession>A0A2G9ICN6</accession>
<reference evidence="1 2" key="1">
    <citation type="submission" date="2017-11" db="EMBL/GenBank/DDBJ databases">
        <title>Genome sequencing of Prevotella intermedia KCOM 2069.</title>
        <authorList>
            <person name="Kook J.-K."/>
            <person name="Park S.-N."/>
            <person name="Lim Y.K."/>
        </authorList>
    </citation>
    <scope>NUCLEOTIDE SEQUENCE [LARGE SCALE GENOMIC DNA]</scope>
    <source>
        <strain evidence="1 2">KCOM 2069</strain>
    </source>
</reference>
<dbReference type="InterPro" id="IPR037883">
    <property type="entry name" value="Knr4/Smi1-like_sf"/>
</dbReference>
<gene>
    <name evidence="1" type="ORF">CUC04_09145</name>
</gene>
<dbReference type="Pfam" id="PF14568">
    <property type="entry name" value="SUKH_6"/>
    <property type="match status" value="1"/>
</dbReference>
<sequence>MDKKNTFELKIIGTQKCFGDLSILSTYRFNNGKSFPLSYTRFVTKYGYGLTVDLFHIYIPLADHGDSIFIRSDEIRSTYYEDIVNGDIWFEVATDVSLTTLKNLYPFASSDNGEYLFWDINSSTNEGDEMDIYITDFRGIELKKVASNLYEFIDKITDVNRYQELIPFSNHPLPSIFKVLNLID</sequence>
<dbReference type="SUPFAM" id="SSF160631">
    <property type="entry name" value="SMI1/KNR4-like"/>
    <property type="match status" value="1"/>
</dbReference>
<evidence type="ECO:0000313" key="1">
    <source>
        <dbReference type="EMBL" id="PIN27526.1"/>
    </source>
</evidence>
<dbReference type="Proteomes" id="UP000230500">
    <property type="component" value="Unassembled WGS sequence"/>
</dbReference>
<organism evidence="1 2">
    <name type="scientific">Prevotella intermedia</name>
    <dbReference type="NCBI Taxonomy" id="28131"/>
    <lineage>
        <taxon>Bacteria</taxon>
        <taxon>Pseudomonadati</taxon>
        <taxon>Bacteroidota</taxon>
        <taxon>Bacteroidia</taxon>
        <taxon>Bacteroidales</taxon>
        <taxon>Prevotellaceae</taxon>
        <taxon>Prevotella</taxon>
    </lineage>
</organism>
<dbReference type="Gene3D" id="3.40.1580.10">
    <property type="entry name" value="SMI1/KNR4-like"/>
    <property type="match status" value="1"/>
</dbReference>
<proteinExistence type="predicted"/>
<dbReference type="RefSeq" id="WP_099977399.1">
    <property type="nucleotide sequence ID" value="NZ_PESN01000002.1"/>
</dbReference>
<dbReference type="EMBL" id="PESN01000002">
    <property type="protein sequence ID" value="PIN27526.1"/>
    <property type="molecule type" value="Genomic_DNA"/>
</dbReference>